<accession>A0A4D6WXP6</accession>
<reference evidence="1" key="1">
    <citation type="journal article" date="2019" name="Mol. Phylogenet. Evol.">
        <title>Morphological evolution and classification of the red algal order Ceramiales inferred using plastid phylogenomics.</title>
        <authorList>
            <person name="Diaz-Tapia P."/>
            <person name="Pasella M.M."/>
            <person name="Verbruggen H."/>
            <person name="Maggs C.A."/>
        </authorList>
    </citation>
    <scope>NUCLEOTIDE SEQUENCE</scope>
    <source>
        <strain evidence="1">29588_1</strain>
    </source>
</reference>
<reference evidence="1" key="2">
    <citation type="submission" date="2019-04" db="EMBL/GenBank/DDBJ databases">
        <authorList>
            <person name="Pasella M."/>
        </authorList>
    </citation>
    <scope>NUCLEOTIDE SEQUENCE</scope>
    <source>
        <strain evidence="1">29588_1</strain>
    </source>
</reference>
<dbReference type="AlphaFoldDB" id="A0A4D6WXP6"/>
<organism evidence="1">
    <name type="scientific">Pterothamnion crispum</name>
    <dbReference type="NCBI Taxonomy" id="1550583"/>
    <lineage>
        <taxon>Eukaryota</taxon>
        <taxon>Rhodophyta</taxon>
        <taxon>Florideophyceae</taxon>
        <taxon>Rhodymeniophycidae</taxon>
        <taxon>Ceramiales</taxon>
        <taxon>Ceramiaceae</taxon>
        <taxon>Pterothamnion</taxon>
    </lineage>
</organism>
<protein>
    <submittedName>
        <fullName evidence="1">Thiol:disulfide interchange protein</fullName>
    </submittedName>
</protein>
<name>A0A4D6WXP6_9FLOR</name>
<evidence type="ECO:0000313" key="1">
    <source>
        <dbReference type="EMBL" id="QCI08183.1"/>
    </source>
</evidence>
<sequence length="47" mass="5874">MFNFLRLYTIYEIHIYSFQQQVYSILSLQNRGFIIAKLISLFVWEYY</sequence>
<keyword evidence="1" id="KW-0934">Plastid</keyword>
<dbReference type="EMBL" id="MK814719">
    <property type="protein sequence ID" value="QCI08183.1"/>
    <property type="molecule type" value="Genomic_DNA"/>
</dbReference>
<proteinExistence type="predicted"/>
<gene>
    <name evidence="1" type="primary">dsbD</name>
</gene>
<geneLocation type="plastid" evidence="1"/>